<dbReference type="GO" id="GO:0005524">
    <property type="term" value="F:ATP binding"/>
    <property type="evidence" value="ECO:0007669"/>
    <property type="project" value="UniProtKB-KW"/>
</dbReference>
<dbReference type="Proteomes" id="UP000184038">
    <property type="component" value="Unassembled WGS sequence"/>
</dbReference>
<dbReference type="SUPFAM" id="SSF52540">
    <property type="entry name" value="P-loop containing nucleoside triphosphate hydrolases"/>
    <property type="match status" value="1"/>
</dbReference>
<dbReference type="InterPro" id="IPR027417">
    <property type="entry name" value="P-loop_NTPase"/>
</dbReference>
<dbReference type="InterPro" id="IPR003593">
    <property type="entry name" value="AAA+_ATPase"/>
</dbReference>
<name>A0A1M7G3I5_9FIRM</name>
<dbReference type="SMART" id="SM00382">
    <property type="entry name" value="AAA"/>
    <property type="match status" value="1"/>
</dbReference>
<dbReference type="PROSITE" id="PS00211">
    <property type="entry name" value="ABC_TRANSPORTER_1"/>
    <property type="match status" value="1"/>
</dbReference>
<dbReference type="Gene3D" id="3.40.50.300">
    <property type="entry name" value="P-loop containing nucleotide triphosphate hydrolases"/>
    <property type="match status" value="1"/>
</dbReference>
<gene>
    <name evidence="4" type="ORF">SAMN02746066_00787</name>
</gene>
<keyword evidence="1" id="KW-0547">Nucleotide-binding</keyword>
<evidence type="ECO:0000313" key="5">
    <source>
        <dbReference type="Proteomes" id="UP000184038"/>
    </source>
</evidence>
<feature type="domain" description="ABC transporter" evidence="3">
    <location>
        <begin position="13"/>
        <end position="243"/>
    </location>
</feature>
<dbReference type="PROSITE" id="PS50893">
    <property type="entry name" value="ABC_TRANSPORTER_2"/>
    <property type="match status" value="1"/>
</dbReference>
<evidence type="ECO:0000256" key="1">
    <source>
        <dbReference type="ARBA" id="ARBA00022741"/>
    </source>
</evidence>
<organism evidence="4 5">
    <name type="scientific">Anaerosporobacter mobilis DSM 15930</name>
    <dbReference type="NCBI Taxonomy" id="1120996"/>
    <lineage>
        <taxon>Bacteria</taxon>
        <taxon>Bacillati</taxon>
        <taxon>Bacillota</taxon>
        <taxon>Clostridia</taxon>
        <taxon>Lachnospirales</taxon>
        <taxon>Lachnospiraceae</taxon>
        <taxon>Anaerosporobacter</taxon>
    </lineage>
</organism>
<evidence type="ECO:0000256" key="2">
    <source>
        <dbReference type="ARBA" id="ARBA00022840"/>
    </source>
</evidence>
<reference evidence="4 5" key="1">
    <citation type="submission" date="2016-11" db="EMBL/GenBank/DDBJ databases">
        <authorList>
            <person name="Jaros S."/>
            <person name="Januszkiewicz K."/>
            <person name="Wedrychowicz H."/>
        </authorList>
    </citation>
    <scope>NUCLEOTIDE SEQUENCE [LARGE SCALE GENOMIC DNA]</scope>
    <source>
        <strain evidence="4 5">DSM 15930</strain>
    </source>
</reference>
<dbReference type="OrthoDB" id="9809205at2"/>
<dbReference type="STRING" id="1120996.SAMN02746066_00787"/>
<dbReference type="EMBL" id="FRCP01000006">
    <property type="protein sequence ID" value="SHM10429.1"/>
    <property type="molecule type" value="Genomic_DNA"/>
</dbReference>
<dbReference type="Pfam" id="PF00005">
    <property type="entry name" value="ABC_tran"/>
    <property type="match status" value="1"/>
</dbReference>
<evidence type="ECO:0000259" key="3">
    <source>
        <dbReference type="PROSITE" id="PS50893"/>
    </source>
</evidence>
<dbReference type="InterPro" id="IPR003439">
    <property type="entry name" value="ABC_transporter-like_ATP-bd"/>
</dbReference>
<sequence length="259" mass="29547">MLKEIKKEKECIMELQDMQKSYNKVEVLKEISFRVQTGDIIGLLGPNGAGKSTLTKVIAGIEKADNGVVLFHGENIQKNAINFKKRLGVVPQDIALYEDLSAYDNVKFFGSLYGYKGLELQNRIEEVLNFVGLWDRRKESPSKFSGGMKRRLNIACSVVHSPEILIMDEPTVGIDPQSRNHIMHLIRTLQERGTTVIYISHYIEEIEELCNRVIIMDYGKLLVDDEKDIIKKRYYDKGCENLESIFLTLTGTDLRDGVE</sequence>
<accession>A0A1M7G3I5</accession>
<proteinExistence type="predicted"/>
<protein>
    <submittedName>
        <fullName evidence="4">ABC-2 type transport system ATP-binding protein</fullName>
    </submittedName>
</protein>
<dbReference type="InterPro" id="IPR017871">
    <property type="entry name" value="ABC_transporter-like_CS"/>
</dbReference>
<dbReference type="RefSeq" id="WP_073283152.1">
    <property type="nucleotide sequence ID" value="NZ_FRCP01000006.1"/>
</dbReference>
<dbReference type="GO" id="GO:0016887">
    <property type="term" value="F:ATP hydrolysis activity"/>
    <property type="evidence" value="ECO:0007669"/>
    <property type="project" value="InterPro"/>
</dbReference>
<dbReference type="PANTHER" id="PTHR43582:SF2">
    <property type="entry name" value="LINEARMYCIN RESISTANCE ATP-BINDING PROTEIN LNRL"/>
    <property type="match status" value="1"/>
</dbReference>
<evidence type="ECO:0000313" key="4">
    <source>
        <dbReference type="EMBL" id="SHM10429.1"/>
    </source>
</evidence>
<dbReference type="AlphaFoldDB" id="A0A1M7G3I5"/>
<dbReference type="PANTHER" id="PTHR43582">
    <property type="entry name" value="LINEARMYCIN RESISTANCE ATP-BINDING PROTEIN LNRL"/>
    <property type="match status" value="1"/>
</dbReference>
<keyword evidence="5" id="KW-1185">Reference proteome</keyword>
<keyword evidence="2 4" id="KW-0067">ATP-binding</keyword>